<accession>A0AAV4PW75</accession>
<dbReference type="EMBL" id="BPLR01005197">
    <property type="protein sequence ID" value="GIY00561.1"/>
    <property type="molecule type" value="Genomic_DNA"/>
</dbReference>
<comment type="caution">
    <text evidence="1">The sequence shown here is derived from an EMBL/GenBank/DDBJ whole genome shotgun (WGS) entry which is preliminary data.</text>
</comment>
<evidence type="ECO:0000313" key="2">
    <source>
        <dbReference type="Proteomes" id="UP001054945"/>
    </source>
</evidence>
<reference evidence="1 2" key="1">
    <citation type="submission" date="2021-06" db="EMBL/GenBank/DDBJ databases">
        <title>Caerostris extrusa draft genome.</title>
        <authorList>
            <person name="Kono N."/>
            <person name="Arakawa K."/>
        </authorList>
    </citation>
    <scope>NUCLEOTIDE SEQUENCE [LARGE SCALE GENOMIC DNA]</scope>
</reference>
<gene>
    <name evidence="1" type="ORF">CEXT_119121</name>
</gene>
<proteinExistence type="predicted"/>
<keyword evidence="2" id="KW-1185">Reference proteome</keyword>
<name>A0AAV4PW75_CAEEX</name>
<dbReference type="AlphaFoldDB" id="A0AAV4PW75"/>
<evidence type="ECO:0000313" key="1">
    <source>
        <dbReference type="EMBL" id="GIY00561.1"/>
    </source>
</evidence>
<protein>
    <submittedName>
        <fullName evidence="1">Uncharacterized protein</fullName>
    </submittedName>
</protein>
<dbReference type="Proteomes" id="UP001054945">
    <property type="component" value="Unassembled WGS sequence"/>
</dbReference>
<organism evidence="1 2">
    <name type="scientific">Caerostris extrusa</name>
    <name type="common">Bark spider</name>
    <name type="synonym">Caerostris bankana</name>
    <dbReference type="NCBI Taxonomy" id="172846"/>
    <lineage>
        <taxon>Eukaryota</taxon>
        <taxon>Metazoa</taxon>
        <taxon>Ecdysozoa</taxon>
        <taxon>Arthropoda</taxon>
        <taxon>Chelicerata</taxon>
        <taxon>Arachnida</taxon>
        <taxon>Araneae</taxon>
        <taxon>Araneomorphae</taxon>
        <taxon>Entelegynae</taxon>
        <taxon>Araneoidea</taxon>
        <taxon>Araneidae</taxon>
        <taxon>Caerostris</taxon>
    </lineage>
</organism>
<sequence length="86" mass="9882">MEGDNLNDVTTEKKKNIGVGEKWRKKHDSSLTAESLSDKKKRDLSLAFLKDLETRHLWRNLNNSLLKIFVSTCSHGLEKNRLKCGI</sequence>